<dbReference type="GO" id="GO:0034599">
    <property type="term" value="P:cellular response to oxidative stress"/>
    <property type="evidence" value="ECO:0007669"/>
    <property type="project" value="TreeGrafter"/>
</dbReference>
<dbReference type="PRINTS" id="PR01011">
    <property type="entry name" value="GLUTPROXDASE"/>
</dbReference>
<evidence type="ECO:0000313" key="8">
    <source>
        <dbReference type="Proteomes" id="UP000617628"/>
    </source>
</evidence>
<accession>A0A934RYR2</accession>
<dbReference type="PROSITE" id="PS51355">
    <property type="entry name" value="GLUTATHIONE_PEROXID_3"/>
    <property type="match status" value="1"/>
</dbReference>
<evidence type="ECO:0000313" key="7">
    <source>
        <dbReference type="EMBL" id="MBK1876792.1"/>
    </source>
</evidence>
<dbReference type="PROSITE" id="PS00460">
    <property type="entry name" value="GLUTATHIONE_PEROXID_1"/>
    <property type="match status" value="1"/>
</dbReference>
<evidence type="ECO:0000256" key="5">
    <source>
        <dbReference type="RuleBase" id="RU000499"/>
    </source>
</evidence>
<reference evidence="7" key="1">
    <citation type="submission" date="2021-01" db="EMBL/GenBank/DDBJ databases">
        <title>Modified the classification status of verrucomicrobia.</title>
        <authorList>
            <person name="Feng X."/>
        </authorList>
    </citation>
    <scope>NUCLEOTIDE SEQUENCE</scope>
    <source>
        <strain evidence="7">KCTC 13126</strain>
    </source>
</reference>
<protein>
    <recommendedName>
        <fullName evidence="5">Glutathione peroxidase</fullName>
    </recommendedName>
</protein>
<dbReference type="InterPro" id="IPR013766">
    <property type="entry name" value="Thioredoxin_domain"/>
</dbReference>
<comment type="similarity">
    <text evidence="1 5">Belongs to the glutathione peroxidase family.</text>
</comment>
<dbReference type="Proteomes" id="UP000617628">
    <property type="component" value="Unassembled WGS sequence"/>
</dbReference>
<feature type="active site" evidence="4">
    <location>
        <position position="45"/>
    </location>
</feature>
<evidence type="ECO:0000259" key="6">
    <source>
        <dbReference type="PROSITE" id="PS51352"/>
    </source>
</evidence>
<feature type="domain" description="Thioredoxin" evidence="6">
    <location>
        <begin position="7"/>
        <end position="169"/>
    </location>
</feature>
<keyword evidence="3 5" id="KW-0560">Oxidoreductase</keyword>
<comment type="caution">
    <text evidence="7">The sequence shown here is derived from an EMBL/GenBank/DDBJ whole genome shotgun (WGS) entry which is preliminary data.</text>
</comment>
<evidence type="ECO:0000256" key="3">
    <source>
        <dbReference type="ARBA" id="ARBA00023002"/>
    </source>
</evidence>
<dbReference type="PANTHER" id="PTHR11592">
    <property type="entry name" value="GLUTATHIONE PEROXIDASE"/>
    <property type="match status" value="1"/>
</dbReference>
<name>A0A934RYR2_9BACT</name>
<dbReference type="AlphaFoldDB" id="A0A934RYR2"/>
<dbReference type="PROSITE" id="PS00763">
    <property type="entry name" value="GLUTATHIONE_PEROXID_2"/>
    <property type="match status" value="1"/>
</dbReference>
<dbReference type="SUPFAM" id="SSF52833">
    <property type="entry name" value="Thioredoxin-like"/>
    <property type="match status" value="1"/>
</dbReference>
<organism evidence="7 8">
    <name type="scientific">Pelagicoccus mobilis</name>
    <dbReference type="NCBI Taxonomy" id="415221"/>
    <lineage>
        <taxon>Bacteria</taxon>
        <taxon>Pseudomonadati</taxon>
        <taxon>Verrucomicrobiota</taxon>
        <taxon>Opitutia</taxon>
        <taxon>Puniceicoccales</taxon>
        <taxon>Pelagicoccaceae</taxon>
        <taxon>Pelagicoccus</taxon>
    </lineage>
</organism>
<dbReference type="GO" id="GO:0004601">
    <property type="term" value="F:peroxidase activity"/>
    <property type="evidence" value="ECO:0007669"/>
    <property type="project" value="UniProtKB-KW"/>
</dbReference>
<dbReference type="CDD" id="cd00340">
    <property type="entry name" value="GSH_Peroxidase"/>
    <property type="match status" value="1"/>
</dbReference>
<dbReference type="PANTHER" id="PTHR11592:SF40">
    <property type="entry name" value="THIOREDOXIN_GLUTATHIONE PEROXIDASE BTUE"/>
    <property type="match status" value="1"/>
</dbReference>
<evidence type="ECO:0000256" key="4">
    <source>
        <dbReference type="PIRSR" id="PIRSR000303-1"/>
    </source>
</evidence>
<dbReference type="InterPro" id="IPR029760">
    <property type="entry name" value="GPX_CS"/>
</dbReference>
<dbReference type="InterPro" id="IPR000889">
    <property type="entry name" value="Glutathione_peroxidase"/>
</dbReference>
<evidence type="ECO:0000256" key="2">
    <source>
        <dbReference type="ARBA" id="ARBA00022559"/>
    </source>
</evidence>
<proteinExistence type="inferred from homology"/>
<gene>
    <name evidence="7" type="ORF">JIN87_07930</name>
</gene>
<keyword evidence="8" id="KW-1185">Reference proteome</keyword>
<keyword evidence="2 5" id="KW-0575">Peroxidase</keyword>
<dbReference type="PIRSF" id="PIRSF000303">
    <property type="entry name" value="Glutathion_perox"/>
    <property type="match status" value="1"/>
</dbReference>
<dbReference type="InterPro" id="IPR036249">
    <property type="entry name" value="Thioredoxin-like_sf"/>
</dbReference>
<dbReference type="PROSITE" id="PS51352">
    <property type="entry name" value="THIOREDOXIN_2"/>
    <property type="match status" value="1"/>
</dbReference>
<dbReference type="InterPro" id="IPR029759">
    <property type="entry name" value="GPX_AS"/>
</dbReference>
<dbReference type="Pfam" id="PF00255">
    <property type="entry name" value="GSHPx"/>
    <property type="match status" value="1"/>
</dbReference>
<dbReference type="Gene3D" id="3.40.30.10">
    <property type="entry name" value="Glutaredoxin"/>
    <property type="match status" value="1"/>
</dbReference>
<evidence type="ECO:0000256" key="1">
    <source>
        <dbReference type="ARBA" id="ARBA00006926"/>
    </source>
</evidence>
<dbReference type="EMBL" id="JAENIL010000012">
    <property type="protein sequence ID" value="MBK1876792.1"/>
    <property type="molecule type" value="Genomic_DNA"/>
</dbReference>
<dbReference type="FunFam" id="3.40.30.10:FF:000010">
    <property type="entry name" value="Glutathione peroxidase"/>
    <property type="match status" value="1"/>
</dbReference>
<dbReference type="RefSeq" id="WP_200355086.1">
    <property type="nucleotide sequence ID" value="NZ_JAENIL010000012.1"/>
</dbReference>
<sequence length="169" mass="18624">MAASLHVFAGPSIYEITVVDIDGNETTLEQYRGKTLLIVNVASRCGFTSQYKELEQLNADYGEKGLVVLGFPCNQFGGQEPGTDKEIKEFCSKYYGVSFPMFSKIEVNGPNRHPLFSHLTGEESPFPGKIGWNFSKFVVNGEGVIVARFSPYVSPKSKKLLSVIDSAIE</sequence>